<reference evidence="11" key="2">
    <citation type="submission" date="2012-11" db="EMBL/GenBank/DDBJ databases">
        <authorList>
            <person name="Kuo A."/>
            <person name="Curtis B.A."/>
            <person name="Tanifuji G."/>
            <person name="Burki F."/>
            <person name="Gruber A."/>
            <person name="Irimia M."/>
            <person name="Maruyama S."/>
            <person name="Arias M.C."/>
            <person name="Ball S.G."/>
            <person name="Gile G.H."/>
            <person name="Hirakawa Y."/>
            <person name="Hopkins J.F."/>
            <person name="Rensing S.A."/>
            <person name="Schmutz J."/>
            <person name="Symeonidi A."/>
            <person name="Elias M."/>
            <person name="Eveleigh R.J."/>
            <person name="Herman E.K."/>
            <person name="Klute M.J."/>
            <person name="Nakayama T."/>
            <person name="Obornik M."/>
            <person name="Reyes-Prieto A."/>
            <person name="Armbrust E.V."/>
            <person name="Aves S.J."/>
            <person name="Beiko R.G."/>
            <person name="Coutinho P."/>
            <person name="Dacks J.B."/>
            <person name="Durnford D.G."/>
            <person name="Fast N.M."/>
            <person name="Green B.R."/>
            <person name="Grisdale C."/>
            <person name="Hempe F."/>
            <person name="Henrissat B."/>
            <person name="Hoppner M.P."/>
            <person name="Ishida K.-I."/>
            <person name="Kim E."/>
            <person name="Koreny L."/>
            <person name="Kroth P.G."/>
            <person name="Liu Y."/>
            <person name="Malik S.-B."/>
            <person name="Maier U.G."/>
            <person name="McRose D."/>
            <person name="Mock T."/>
            <person name="Neilson J.A."/>
            <person name="Onodera N.T."/>
            <person name="Poole A.M."/>
            <person name="Pritham E.J."/>
            <person name="Richards T.A."/>
            <person name="Rocap G."/>
            <person name="Roy S.W."/>
            <person name="Sarai C."/>
            <person name="Schaack S."/>
            <person name="Shirato S."/>
            <person name="Slamovits C.H."/>
            <person name="Spencer D.F."/>
            <person name="Suzuki S."/>
            <person name="Worden A.Z."/>
            <person name="Zauner S."/>
            <person name="Barry K."/>
            <person name="Bell C."/>
            <person name="Bharti A.K."/>
            <person name="Crow J.A."/>
            <person name="Grimwood J."/>
            <person name="Kramer R."/>
            <person name="Lindquist E."/>
            <person name="Lucas S."/>
            <person name="Salamov A."/>
            <person name="McFadden G.I."/>
            <person name="Lane C.E."/>
            <person name="Keeling P.J."/>
            <person name="Gray M.W."/>
            <person name="Grigoriev I.V."/>
            <person name="Archibald J.M."/>
        </authorList>
    </citation>
    <scope>NUCLEOTIDE SEQUENCE</scope>
    <source>
        <strain evidence="11">CCMP2712</strain>
    </source>
</reference>
<evidence type="ECO:0000256" key="4">
    <source>
        <dbReference type="ARBA" id="ARBA00022781"/>
    </source>
</evidence>
<evidence type="ECO:0000256" key="8">
    <source>
        <dbReference type="SAM" id="MobiDB-lite"/>
    </source>
</evidence>
<keyword evidence="3" id="KW-0813">Transport</keyword>
<accession>L1JYD5</accession>
<gene>
    <name evidence="9" type="ORF">GUITHDRAFT_150228</name>
</gene>
<dbReference type="Proteomes" id="UP000011087">
    <property type="component" value="Unassembled WGS sequence"/>
</dbReference>
<evidence type="ECO:0000256" key="2">
    <source>
        <dbReference type="ARBA" id="ARBA00007046"/>
    </source>
</evidence>
<feature type="region of interest" description="Disordered" evidence="8">
    <location>
        <begin position="188"/>
        <end position="207"/>
    </location>
</feature>
<dbReference type="GeneID" id="17310580"/>
<proteinExistence type="inferred from homology"/>
<dbReference type="Gene3D" id="1.10.520.20">
    <property type="entry name" value="N-terminal domain of the delta subunit of the F1F0-ATP synthase"/>
    <property type="match status" value="1"/>
</dbReference>
<dbReference type="AlphaFoldDB" id="L1JYD5"/>
<dbReference type="KEGG" id="gtt:GUITHDRAFT_150228"/>
<evidence type="ECO:0000313" key="11">
    <source>
        <dbReference type="Proteomes" id="UP000011087"/>
    </source>
</evidence>
<feature type="compositionally biased region" description="Acidic residues" evidence="8">
    <location>
        <begin position="190"/>
        <end position="207"/>
    </location>
</feature>
<dbReference type="EMBL" id="JH992969">
    <property type="protein sequence ID" value="EKX53591.1"/>
    <property type="molecule type" value="Genomic_DNA"/>
</dbReference>
<keyword evidence="11" id="KW-1185">Reference proteome</keyword>
<dbReference type="OrthoDB" id="1262810at2759"/>
<keyword evidence="5" id="KW-0406">Ion transport</keyword>
<dbReference type="Pfam" id="PF00213">
    <property type="entry name" value="OSCP"/>
    <property type="match status" value="1"/>
</dbReference>
<reference evidence="9 11" key="1">
    <citation type="journal article" date="2012" name="Nature">
        <title>Algal genomes reveal evolutionary mosaicism and the fate of nucleomorphs.</title>
        <authorList>
            <consortium name="DOE Joint Genome Institute"/>
            <person name="Curtis B.A."/>
            <person name="Tanifuji G."/>
            <person name="Burki F."/>
            <person name="Gruber A."/>
            <person name="Irimia M."/>
            <person name="Maruyama S."/>
            <person name="Arias M.C."/>
            <person name="Ball S.G."/>
            <person name="Gile G.H."/>
            <person name="Hirakawa Y."/>
            <person name="Hopkins J.F."/>
            <person name="Kuo A."/>
            <person name="Rensing S.A."/>
            <person name="Schmutz J."/>
            <person name="Symeonidi A."/>
            <person name="Elias M."/>
            <person name="Eveleigh R.J."/>
            <person name="Herman E.K."/>
            <person name="Klute M.J."/>
            <person name="Nakayama T."/>
            <person name="Obornik M."/>
            <person name="Reyes-Prieto A."/>
            <person name="Armbrust E.V."/>
            <person name="Aves S.J."/>
            <person name="Beiko R.G."/>
            <person name="Coutinho P."/>
            <person name="Dacks J.B."/>
            <person name="Durnford D.G."/>
            <person name="Fast N.M."/>
            <person name="Green B.R."/>
            <person name="Grisdale C.J."/>
            <person name="Hempel F."/>
            <person name="Henrissat B."/>
            <person name="Hoppner M.P."/>
            <person name="Ishida K."/>
            <person name="Kim E."/>
            <person name="Koreny L."/>
            <person name="Kroth P.G."/>
            <person name="Liu Y."/>
            <person name="Malik S.B."/>
            <person name="Maier U.G."/>
            <person name="McRose D."/>
            <person name="Mock T."/>
            <person name="Neilson J.A."/>
            <person name="Onodera N.T."/>
            <person name="Poole A.M."/>
            <person name="Pritham E.J."/>
            <person name="Richards T.A."/>
            <person name="Rocap G."/>
            <person name="Roy S.W."/>
            <person name="Sarai C."/>
            <person name="Schaack S."/>
            <person name="Shirato S."/>
            <person name="Slamovits C.H."/>
            <person name="Spencer D.F."/>
            <person name="Suzuki S."/>
            <person name="Worden A.Z."/>
            <person name="Zauner S."/>
            <person name="Barry K."/>
            <person name="Bell C."/>
            <person name="Bharti A.K."/>
            <person name="Crow J.A."/>
            <person name="Grimwood J."/>
            <person name="Kramer R."/>
            <person name="Lindquist E."/>
            <person name="Lucas S."/>
            <person name="Salamov A."/>
            <person name="McFadden G.I."/>
            <person name="Lane C.E."/>
            <person name="Keeling P.J."/>
            <person name="Gray M.W."/>
            <person name="Grigoriev I.V."/>
            <person name="Archibald J.M."/>
        </authorList>
    </citation>
    <scope>NUCLEOTIDE SEQUENCE</scope>
    <source>
        <strain evidence="9 11">CCMP2712</strain>
    </source>
</reference>
<dbReference type="HOGENOM" id="CLU_085114_0_0_1"/>
<evidence type="ECO:0000256" key="7">
    <source>
        <dbReference type="ARBA" id="ARBA00023310"/>
    </source>
</evidence>
<dbReference type="GO" id="GO:0046933">
    <property type="term" value="F:proton-transporting ATP synthase activity, rotational mechanism"/>
    <property type="evidence" value="ECO:0007669"/>
    <property type="project" value="InterPro"/>
</dbReference>
<dbReference type="RefSeq" id="XP_005840571.1">
    <property type="nucleotide sequence ID" value="XM_005840514.1"/>
</dbReference>
<dbReference type="PRINTS" id="PR00125">
    <property type="entry name" value="ATPASEDELTA"/>
</dbReference>
<evidence type="ECO:0000313" key="9">
    <source>
        <dbReference type="EMBL" id="EKX53591.1"/>
    </source>
</evidence>
<dbReference type="NCBIfam" id="TIGR01145">
    <property type="entry name" value="ATP_synt_delta"/>
    <property type="match status" value="1"/>
</dbReference>
<keyword evidence="7" id="KW-0066">ATP synthesis</keyword>
<reference evidence="10" key="3">
    <citation type="submission" date="2016-03" db="UniProtKB">
        <authorList>
            <consortium name="EnsemblProtists"/>
        </authorList>
    </citation>
    <scope>IDENTIFICATION</scope>
</reference>
<sequence>MDVLPKTVHGVSGRYAGALWLSAAKMEKLPTVESSLDILRQCYEKDETFRLFIKDPSLPRDEKKQTMMSIADQADPLVQDFFGLLCDTGRMNELPRIFEDFAVLMRAHRNEIPVTVTTARNLETDEKELVDEKLEEMKDPDERYLVDMQVDPSIIGGVKIQVGEILIDASVSTAIKDIEKVLSGEFQMQAEEDEEFEEEEGEVEEQA</sequence>
<evidence type="ECO:0000313" key="10">
    <source>
        <dbReference type="EnsemblProtists" id="EKX53591"/>
    </source>
</evidence>
<protein>
    <submittedName>
        <fullName evidence="9 10">Uncharacterized protein</fullName>
    </submittedName>
</protein>
<dbReference type="PANTHER" id="PTHR11910">
    <property type="entry name" value="ATP SYNTHASE DELTA CHAIN"/>
    <property type="match status" value="1"/>
</dbReference>
<comment type="similarity">
    <text evidence="2">Belongs to the ATPase delta chain family.</text>
</comment>
<dbReference type="HAMAP" id="MF_01416">
    <property type="entry name" value="ATP_synth_delta_bact"/>
    <property type="match status" value="1"/>
</dbReference>
<dbReference type="EnsemblProtists" id="EKX53591">
    <property type="protein sequence ID" value="EKX53591"/>
    <property type="gene ID" value="GUITHDRAFT_150228"/>
</dbReference>
<dbReference type="InterPro" id="IPR026015">
    <property type="entry name" value="ATP_synth_OSCP/delta_N_sf"/>
</dbReference>
<dbReference type="STRING" id="905079.L1JYD5"/>
<evidence type="ECO:0000256" key="3">
    <source>
        <dbReference type="ARBA" id="ARBA00022448"/>
    </source>
</evidence>
<dbReference type="InterPro" id="IPR000711">
    <property type="entry name" value="ATPase_OSCP/dsu"/>
</dbReference>
<dbReference type="PaxDb" id="55529-EKX53591"/>
<keyword evidence="6" id="KW-0472">Membrane</keyword>
<evidence type="ECO:0000256" key="6">
    <source>
        <dbReference type="ARBA" id="ARBA00023136"/>
    </source>
</evidence>
<dbReference type="OMA" id="YSIEGLY"/>
<evidence type="ECO:0000256" key="1">
    <source>
        <dbReference type="ARBA" id="ARBA00004370"/>
    </source>
</evidence>
<dbReference type="SUPFAM" id="SSF47928">
    <property type="entry name" value="N-terminal domain of the delta subunit of the F1F0-ATP synthase"/>
    <property type="match status" value="1"/>
</dbReference>
<dbReference type="eggNOG" id="KOG1662">
    <property type="taxonomic scope" value="Eukaryota"/>
</dbReference>
<evidence type="ECO:0000256" key="5">
    <source>
        <dbReference type="ARBA" id="ARBA00023065"/>
    </source>
</evidence>
<name>L1JYD5_GUITC</name>
<keyword evidence="4" id="KW-0375">Hydrogen ion transport</keyword>
<comment type="subcellular location">
    <subcellularLocation>
        <location evidence="1">Membrane</location>
    </subcellularLocation>
</comment>
<organism evidence="9">
    <name type="scientific">Guillardia theta (strain CCMP2712)</name>
    <name type="common">Cryptophyte</name>
    <dbReference type="NCBI Taxonomy" id="905079"/>
    <lineage>
        <taxon>Eukaryota</taxon>
        <taxon>Cryptophyceae</taxon>
        <taxon>Pyrenomonadales</taxon>
        <taxon>Geminigeraceae</taxon>
        <taxon>Guillardia</taxon>
    </lineage>
</organism>
<dbReference type="GO" id="GO:0016020">
    <property type="term" value="C:membrane"/>
    <property type="evidence" value="ECO:0007669"/>
    <property type="project" value="UniProtKB-SubCell"/>
</dbReference>